<keyword evidence="3" id="KW-1185">Reference proteome</keyword>
<reference evidence="2 3" key="1">
    <citation type="submission" date="2014-04" db="EMBL/GenBank/DDBJ databases">
        <title>Evolutionary Origins and Diversification of the Mycorrhizal Mutualists.</title>
        <authorList>
            <consortium name="DOE Joint Genome Institute"/>
            <consortium name="Mycorrhizal Genomics Consortium"/>
            <person name="Kohler A."/>
            <person name="Kuo A."/>
            <person name="Nagy L.G."/>
            <person name="Floudas D."/>
            <person name="Copeland A."/>
            <person name="Barry K.W."/>
            <person name="Cichocki N."/>
            <person name="Veneault-Fourrey C."/>
            <person name="LaButti K."/>
            <person name="Lindquist E.A."/>
            <person name="Lipzen A."/>
            <person name="Lundell T."/>
            <person name="Morin E."/>
            <person name="Murat C."/>
            <person name="Riley R."/>
            <person name="Ohm R."/>
            <person name="Sun H."/>
            <person name="Tunlid A."/>
            <person name="Henrissat B."/>
            <person name="Grigoriev I.V."/>
            <person name="Hibbett D.S."/>
            <person name="Martin F."/>
        </authorList>
    </citation>
    <scope>NUCLEOTIDE SEQUENCE [LARGE SCALE GENOMIC DNA]</scope>
    <source>
        <strain evidence="2 3">MD-312</strain>
    </source>
</reference>
<dbReference type="InterPro" id="IPR003754">
    <property type="entry name" value="4pyrrol_synth_uPrphyn_synth"/>
</dbReference>
<accession>A0A0C9WEX8</accession>
<dbReference type="UniPathway" id="UPA00251">
    <property type="reaction ID" value="UER00320"/>
</dbReference>
<feature type="domain" description="Tetrapyrrole biosynthesis uroporphyrinogen III synthase" evidence="1">
    <location>
        <begin position="18"/>
        <end position="284"/>
    </location>
</feature>
<proteinExistence type="predicted"/>
<dbReference type="HOGENOM" id="CLU_051874_0_1_1"/>
<dbReference type="GO" id="GO:0004852">
    <property type="term" value="F:uroporphyrinogen-III synthase activity"/>
    <property type="evidence" value="ECO:0007669"/>
    <property type="project" value="InterPro"/>
</dbReference>
<dbReference type="Pfam" id="PF02602">
    <property type="entry name" value="HEM4"/>
    <property type="match status" value="1"/>
</dbReference>
<dbReference type="GO" id="GO:0005829">
    <property type="term" value="C:cytosol"/>
    <property type="evidence" value="ECO:0007669"/>
    <property type="project" value="TreeGrafter"/>
</dbReference>
<dbReference type="EMBL" id="KN839847">
    <property type="protein sequence ID" value="KIJ64321.1"/>
    <property type="molecule type" value="Genomic_DNA"/>
</dbReference>
<dbReference type="CDD" id="cd06578">
    <property type="entry name" value="HemD"/>
    <property type="match status" value="1"/>
</dbReference>
<dbReference type="SUPFAM" id="SSF69618">
    <property type="entry name" value="HemD-like"/>
    <property type="match status" value="1"/>
</dbReference>
<evidence type="ECO:0000313" key="2">
    <source>
        <dbReference type="EMBL" id="KIJ64321.1"/>
    </source>
</evidence>
<name>A0A0C9WEX8_9AGAM</name>
<gene>
    <name evidence="2" type="ORF">HYDPIDRAFT_90635</name>
</gene>
<dbReference type="InterPro" id="IPR039793">
    <property type="entry name" value="UROS/Hem4"/>
</dbReference>
<dbReference type="Proteomes" id="UP000053820">
    <property type="component" value="Unassembled WGS sequence"/>
</dbReference>
<dbReference type="PANTHER" id="PTHR12390">
    <property type="entry name" value="UROPORPHYRINOGEN III SYNTHASE"/>
    <property type="match status" value="1"/>
</dbReference>
<dbReference type="GO" id="GO:0006782">
    <property type="term" value="P:protoporphyrinogen IX biosynthetic process"/>
    <property type="evidence" value="ECO:0007669"/>
    <property type="project" value="UniProtKB-UniPathway"/>
</dbReference>
<sequence length="293" mass="31444">MKHVLLLRAPAEEGSDGYETACEARGYAPLSVPVLETVIVNLEGLTSKISAGPQVEGLSGVIITSKRAIEAWRKSIEEIVSQNPHTQNPDSLADWRQVPFYVVGDATALAASKIQASFPSYSRLAPADIRGGSQSGTAERLARFILEGLPSEDGERKKLLYLTGDKNRDTLSQILSSSGNIDLDALEVYRTTGSSSFRSDLKAAMEKKPIGDWGWVIYFAPSAAEFVTPFLCDVFQLGTTAQEFAGKPPIKIAAIGPTTATFLQDTLKLPVNVVASKPTPDELVSAIFAVDNA</sequence>
<dbReference type="GO" id="GO:0006780">
    <property type="term" value="P:uroporphyrinogen III biosynthetic process"/>
    <property type="evidence" value="ECO:0007669"/>
    <property type="project" value="InterPro"/>
</dbReference>
<dbReference type="Gene3D" id="3.40.50.10090">
    <property type="match status" value="2"/>
</dbReference>
<evidence type="ECO:0000313" key="3">
    <source>
        <dbReference type="Proteomes" id="UP000053820"/>
    </source>
</evidence>
<evidence type="ECO:0000259" key="1">
    <source>
        <dbReference type="Pfam" id="PF02602"/>
    </source>
</evidence>
<dbReference type="InterPro" id="IPR036108">
    <property type="entry name" value="4pyrrol_syn_uPrphyn_synt_sf"/>
</dbReference>
<dbReference type="PANTHER" id="PTHR12390:SF0">
    <property type="entry name" value="UROPORPHYRINOGEN-III SYNTHASE"/>
    <property type="match status" value="1"/>
</dbReference>
<dbReference type="OrthoDB" id="5595751at2759"/>
<organism evidence="2 3">
    <name type="scientific">Hydnomerulius pinastri MD-312</name>
    <dbReference type="NCBI Taxonomy" id="994086"/>
    <lineage>
        <taxon>Eukaryota</taxon>
        <taxon>Fungi</taxon>
        <taxon>Dikarya</taxon>
        <taxon>Basidiomycota</taxon>
        <taxon>Agaricomycotina</taxon>
        <taxon>Agaricomycetes</taxon>
        <taxon>Agaricomycetidae</taxon>
        <taxon>Boletales</taxon>
        <taxon>Boletales incertae sedis</taxon>
        <taxon>Leucogyrophana</taxon>
    </lineage>
</organism>
<protein>
    <submittedName>
        <fullName evidence="2">Unplaced genomic scaffold scaffold_13, whole genome shotgun sequence</fullName>
    </submittedName>
</protein>
<dbReference type="AlphaFoldDB" id="A0A0C9WEX8"/>